<dbReference type="InterPro" id="IPR010982">
    <property type="entry name" value="Lambda_DNA-bd_dom_sf"/>
</dbReference>
<dbReference type="InterPro" id="IPR046335">
    <property type="entry name" value="LacI/GalR-like_sensor"/>
</dbReference>
<name>A0A2G1QLD6_9HYPH</name>
<dbReference type="PANTHER" id="PTHR30146">
    <property type="entry name" value="LACI-RELATED TRANSCRIPTIONAL REPRESSOR"/>
    <property type="match status" value="1"/>
</dbReference>
<proteinExistence type="predicted"/>
<keyword evidence="1" id="KW-0805">Transcription regulation</keyword>
<dbReference type="Pfam" id="PF13377">
    <property type="entry name" value="Peripla_BP_3"/>
    <property type="match status" value="1"/>
</dbReference>
<dbReference type="SUPFAM" id="SSF53822">
    <property type="entry name" value="Periplasmic binding protein-like I"/>
    <property type="match status" value="1"/>
</dbReference>
<feature type="domain" description="HTH lacI-type" evidence="4">
    <location>
        <begin position="4"/>
        <end position="58"/>
    </location>
</feature>
<keyword evidence="2" id="KW-0238">DNA-binding</keyword>
<protein>
    <submittedName>
        <fullName evidence="5">LacI family transcriptional regulator</fullName>
    </submittedName>
</protein>
<dbReference type="PROSITE" id="PS50932">
    <property type="entry name" value="HTH_LACI_2"/>
    <property type="match status" value="1"/>
</dbReference>
<dbReference type="Gene3D" id="1.10.260.40">
    <property type="entry name" value="lambda repressor-like DNA-binding domains"/>
    <property type="match status" value="1"/>
</dbReference>
<dbReference type="PRINTS" id="PR00036">
    <property type="entry name" value="HTHLACI"/>
</dbReference>
<evidence type="ECO:0000259" key="4">
    <source>
        <dbReference type="PROSITE" id="PS50932"/>
    </source>
</evidence>
<dbReference type="InterPro" id="IPR000843">
    <property type="entry name" value="HTH_LacI"/>
</dbReference>
<evidence type="ECO:0000256" key="1">
    <source>
        <dbReference type="ARBA" id="ARBA00023015"/>
    </source>
</evidence>
<organism evidence="5 6">
    <name type="scientific">Zhengella mangrovi</name>
    <dbReference type="NCBI Taxonomy" id="1982044"/>
    <lineage>
        <taxon>Bacteria</taxon>
        <taxon>Pseudomonadati</taxon>
        <taxon>Pseudomonadota</taxon>
        <taxon>Alphaproteobacteria</taxon>
        <taxon>Hyphomicrobiales</taxon>
        <taxon>Notoacmeibacteraceae</taxon>
        <taxon>Zhengella</taxon>
    </lineage>
</organism>
<keyword evidence="6" id="KW-1185">Reference proteome</keyword>
<evidence type="ECO:0000313" key="5">
    <source>
        <dbReference type="EMBL" id="PHP66336.1"/>
    </source>
</evidence>
<evidence type="ECO:0000256" key="3">
    <source>
        <dbReference type="ARBA" id="ARBA00023163"/>
    </source>
</evidence>
<dbReference type="GO" id="GO:0003700">
    <property type="term" value="F:DNA-binding transcription factor activity"/>
    <property type="evidence" value="ECO:0007669"/>
    <property type="project" value="TreeGrafter"/>
</dbReference>
<reference evidence="5 6" key="1">
    <citation type="submission" date="2017-10" db="EMBL/GenBank/DDBJ databases">
        <title>Sedimentibacterium mangrovi gen. nov., sp. nov., a novel member of family Phyllobacteriacea isolated from mangrove sediment.</title>
        <authorList>
            <person name="Liao H."/>
            <person name="Tian Y."/>
        </authorList>
    </citation>
    <scope>NUCLEOTIDE SEQUENCE [LARGE SCALE GENOMIC DNA]</scope>
    <source>
        <strain evidence="5 6">X9-2-2</strain>
    </source>
</reference>
<dbReference type="Pfam" id="PF00356">
    <property type="entry name" value="LacI"/>
    <property type="match status" value="1"/>
</dbReference>
<dbReference type="AlphaFoldDB" id="A0A2G1QLD6"/>
<evidence type="ECO:0000313" key="6">
    <source>
        <dbReference type="Proteomes" id="UP000221168"/>
    </source>
</evidence>
<evidence type="ECO:0000256" key="2">
    <source>
        <dbReference type="ARBA" id="ARBA00023125"/>
    </source>
</evidence>
<keyword evidence="3" id="KW-0804">Transcription</keyword>
<comment type="caution">
    <text evidence="5">The sequence shown here is derived from an EMBL/GenBank/DDBJ whole genome shotgun (WGS) entry which is preliminary data.</text>
</comment>
<dbReference type="SMART" id="SM00354">
    <property type="entry name" value="HTH_LACI"/>
    <property type="match status" value="1"/>
</dbReference>
<sequence length="342" mass="35851">MASAKITDVARVAGVSTATVSRALNRPDTVAEDTRQAVMEAAARTGYRINFTAQNLRRGRTGAAMVLVPNLGNPFFSEILSGIEATLAKSGLSVLVADTRHPDVPASLLVDYLSSGRADGIISLDGSLPDTLVLPGDSGGTRALPPLIYACEWNETASLPGVRVDNRAGAAQAIAHLAGLGHVRIGHILGPRDNVLTGERMNGAIGELEARGLVVNPDWFLQADFSIAGGLRAAKTWLAMEHRPTAMFCASDELAFGFISGLHEAGIRVPQDVSVVGFDDIETARFYIPPLTTIRQPRSDLGAAAADLLLRLLEHPGTAPSSGIETLPVDLIVRASTAAPAA</sequence>
<dbReference type="PANTHER" id="PTHR30146:SF109">
    <property type="entry name" value="HTH-TYPE TRANSCRIPTIONAL REGULATOR GALS"/>
    <property type="match status" value="1"/>
</dbReference>
<dbReference type="OrthoDB" id="8433438at2"/>
<dbReference type="CDD" id="cd06284">
    <property type="entry name" value="PBP1_LacI-like"/>
    <property type="match status" value="1"/>
</dbReference>
<dbReference type="SUPFAM" id="SSF47413">
    <property type="entry name" value="lambda repressor-like DNA-binding domains"/>
    <property type="match status" value="1"/>
</dbReference>
<dbReference type="Gene3D" id="3.40.50.2300">
    <property type="match status" value="2"/>
</dbReference>
<dbReference type="GO" id="GO:0000976">
    <property type="term" value="F:transcription cis-regulatory region binding"/>
    <property type="evidence" value="ECO:0007669"/>
    <property type="project" value="TreeGrafter"/>
</dbReference>
<dbReference type="Proteomes" id="UP000221168">
    <property type="component" value="Unassembled WGS sequence"/>
</dbReference>
<dbReference type="CDD" id="cd01392">
    <property type="entry name" value="HTH_LacI"/>
    <property type="match status" value="1"/>
</dbReference>
<gene>
    <name evidence="5" type="ORF">CSC94_13645</name>
</gene>
<dbReference type="InterPro" id="IPR028082">
    <property type="entry name" value="Peripla_BP_I"/>
</dbReference>
<dbReference type="RefSeq" id="WP_099306916.1">
    <property type="nucleotide sequence ID" value="NZ_PDVP01000008.1"/>
</dbReference>
<dbReference type="PROSITE" id="PS00356">
    <property type="entry name" value="HTH_LACI_1"/>
    <property type="match status" value="1"/>
</dbReference>
<dbReference type="EMBL" id="PDVP01000008">
    <property type="protein sequence ID" value="PHP66336.1"/>
    <property type="molecule type" value="Genomic_DNA"/>
</dbReference>
<accession>A0A2G1QLD6</accession>